<sequence length="157" mass="17201">MSSATLPPARDLPQRRADTLDRLSSGFQMWLATGSDGHGAHLIPVAYVWNGSTVTTATFRRSRTVSNLRARPTARLAIGDTADVVLIDAYTILLDVPNIDVASAEAYAKVSTDPRNAPDMFLYIRLVPKRILAWNSLAEFSGRTLMLKGSWLDTPVD</sequence>
<evidence type="ECO:0000313" key="2">
    <source>
        <dbReference type="Proteomes" id="UP000284824"/>
    </source>
</evidence>
<evidence type="ECO:0008006" key="3">
    <source>
        <dbReference type="Google" id="ProtNLM"/>
    </source>
</evidence>
<proteinExistence type="predicted"/>
<evidence type="ECO:0000313" key="1">
    <source>
        <dbReference type="EMBL" id="RVX40909.1"/>
    </source>
</evidence>
<dbReference type="Proteomes" id="UP000284824">
    <property type="component" value="Unassembled WGS sequence"/>
</dbReference>
<dbReference type="InterPro" id="IPR012349">
    <property type="entry name" value="Split_barrel_FMN-bd"/>
</dbReference>
<organism evidence="1 2">
    <name type="scientific">Nonomuraea polychroma</name>
    <dbReference type="NCBI Taxonomy" id="46176"/>
    <lineage>
        <taxon>Bacteria</taxon>
        <taxon>Bacillati</taxon>
        <taxon>Actinomycetota</taxon>
        <taxon>Actinomycetes</taxon>
        <taxon>Streptosporangiales</taxon>
        <taxon>Streptosporangiaceae</taxon>
        <taxon>Nonomuraea</taxon>
    </lineage>
</organism>
<accession>A0A438M520</accession>
<reference evidence="1 2" key="1">
    <citation type="submission" date="2019-01" db="EMBL/GenBank/DDBJ databases">
        <title>Sequencing the genomes of 1000 actinobacteria strains.</title>
        <authorList>
            <person name="Klenk H.-P."/>
        </authorList>
    </citation>
    <scope>NUCLEOTIDE SEQUENCE [LARGE SCALE GENOMIC DNA]</scope>
    <source>
        <strain evidence="1 2">DSM 43925</strain>
    </source>
</reference>
<dbReference type="SUPFAM" id="SSF50475">
    <property type="entry name" value="FMN-binding split barrel"/>
    <property type="match status" value="1"/>
</dbReference>
<dbReference type="AlphaFoldDB" id="A0A438M520"/>
<dbReference type="RefSeq" id="WP_206641444.1">
    <property type="nucleotide sequence ID" value="NZ_SAUN01000001.1"/>
</dbReference>
<gene>
    <name evidence="1" type="ORF">EDD27_3351</name>
</gene>
<keyword evidence="2" id="KW-1185">Reference proteome</keyword>
<comment type="caution">
    <text evidence="1">The sequence shown here is derived from an EMBL/GenBank/DDBJ whole genome shotgun (WGS) entry which is preliminary data.</text>
</comment>
<protein>
    <recommendedName>
        <fullName evidence="3">Pyridoxamine 5'-phosphate oxidase</fullName>
    </recommendedName>
</protein>
<dbReference type="EMBL" id="SAUN01000001">
    <property type="protein sequence ID" value="RVX40909.1"/>
    <property type="molecule type" value="Genomic_DNA"/>
</dbReference>
<dbReference type="Gene3D" id="2.30.110.10">
    <property type="entry name" value="Electron Transport, Fmn-binding Protein, Chain A"/>
    <property type="match status" value="1"/>
</dbReference>
<name>A0A438M520_9ACTN</name>